<gene>
    <name evidence="5" type="ORF">KOI35_31420</name>
</gene>
<keyword evidence="6" id="KW-1185">Reference proteome</keyword>
<proteinExistence type="predicted"/>
<dbReference type="EMBL" id="JAHKKG010000010">
    <property type="protein sequence ID" value="MBU2668031.1"/>
    <property type="molecule type" value="Genomic_DNA"/>
</dbReference>
<dbReference type="Pfam" id="PF03664">
    <property type="entry name" value="Glyco_hydro_62"/>
    <property type="match status" value="1"/>
</dbReference>
<dbReference type="RefSeq" id="WP_215792281.1">
    <property type="nucleotide sequence ID" value="NZ_JAHKKG010000010.1"/>
</dbReference>
<feature type="compositionally biased region" description="Polar residues" evidence="4">
    <location>
        <begin position="10"/>
        <end position="20"/>
    </location>
</feature>
<feature type="region of interest" description="Disordered" evidence="4">
    <location>
        <begin position="1"/>
        <end position="37"/>
    </location>
</feature>
<dbReference type="Proteomes" id="UP001519654">
    <property type="component" value="Unassembled WGS sequence"/>
</dbReference>
<sequence>MPAGEWGATTFVSKTSSDATNAAGRSADQPLCSGTIAGSSPAARPFTWLAGGT</sequence>
<name>A0ABS5YY85_9ACTN</name>
<reference evidence="5 6" key="1">
    <citation type="submission" date="2021-06" db="EMBL/GenBank/DDBJ databases">
        <title>Actinoplanes lichenicola sp. nov., and Actinoplanes ovalisporus sp. nov., isolated from lichen in Thailand.</title>
        <authorList>
            <person name="Saeng-In P."/>
            <person name="Kanchanasin P."/>
            <person name="Yuki M."/>
            <person name="Kudo T."/>
            <person name="Ohkuma M."/>
            <person name="Phongsopitanun W."/>
            <person name="Tanasupawat S."/>
        </authorList>
    </citation>
    <scope>NUCLEOTIDE SEQUENCE [LARGE SCALE GENOMIC DNA]</scope>
    <source>
        <strain evidence="5 6">NBRC 110975</strain>
    </source>
</reference>
<organism evidence="5 6">
    <name type="scientific">Paractinoplanes bogorensis</name>
    <dbReference type="NCBI Taxonomy" id="1610840"/>
    <lineage>
        <taxon>Bacteria</taxon>
        <taxon>Bacillati</taxon>
        <taxon>Actinomycetota</taxon>
        <taxon>Actinomycetes</taxon>
        <taxon>Micromonosporales</taxon>
        <taxon>Micromonosporaceae</taxon>
        <taxon>Paractinoplanes</taxon>
    </lineage>
</organism>
<keyword evidence="2" id="KW-0378">Hydrolase</keyword>
<evidence type="ECO:0000256" key="3">
    <source>
        <dbReference type="ARBA" id="ARBA00023295"/>
    </source>
</evidence>
<evidence type="ECO:0000313" key="6">
    <source>
        <dbReference type="Proteomes" id="UP001519654"/>
    </source>
</evidence>
<evidence type="ECO:0000313" key="5">
    <source>
        <dbReference type="EMBL" id="MBU2668031.1"/>
    </source>
</evidence>
<dbReference type="InterPro" id="IPR005193">
    <property type="entry name" value="GH62_arabinosidase"/>
</dbReference>
<keyword evidence="1" id="KW-0732">Signal</keyword>
<evidence type="ECO:0000256" key="1">
    <source>
        <dbReference type="ARBA" id="ARBA00022729"/>
    </source>
</evidence>
<protein>
    <submittedName>
        <fullName evidence="5">Uncharacterized protein</fullName>
    </submittedName>
</protein>
<accession>A0ABS5YY85</accession>
<evidence type="ECO:0000256" key="2">
    <source>
        <dbReference type="ARBA" id="ARBA00022801"/>
    </source>
</evidence>
<comment type="caution">
    <text evidence="5">The sequence shown here is derived from an EMBL/GenBank/DDBJ whole genome shotgun (WGS) entry which is preliminary data.</text>
</comment>
<keyword evidence="3" id="KW-0326">Glycosidase</keyword>
<evidence type="ECO:0000256" key="4">
    <source>
        <dbReference type="SAM" id="MobiDB-lite"/>
    </source>
</evidence>